<feature type="compositionally biased region" description="Pro residues" evidence="1">
    <location>
        <begin position="18"/>
        <end position="27"/>
    </location>
</feature>
<evidence type="ECO:0000256" key="2">
    <source>
        <dbReference type="SAM" id="SignalP"/>
    </source>
</evidence>
<protein>
    <recommendedName>
        <fullName evidence="5">PKD domain-containing protein</fullName>
    </recommendedName>
</protein>
<evidence type="ECO:0000313" key="4">
    <source>
        <dbReference type="Proteomes" id="UP000757540"/>
    </source>
</evidence>
<accession>A0ABX2AAB8</accession>
<dbReference type="EMBL" id="JABEZU010000005">
    <property type="protein sequence ID" value="NOV98881.1"/>
    <property type="molecule type" value="Genomic_DNA"/>
</dbReference>
<proteinExistence type="predicted"/>
<name>A0ABX2AAB8_9MICO</name>
<gene>
    <name evidence="3" type="ORF">HDG69_003483</name>
</gene>
<keyword evidence="2" id="KW-0732">Signal</keyword>
<reference evidence="3 4" key="1">
    <citation type="submission" date="2020-05" db="EMBL/GenBank/DDBJ databases">
        <title>Genomic Encyclopedia of Type Strains, Phase III (KMG-III): the genomes of soil and plant-associated and newly described type strains.</title>
        <authorList>
            <person name="Whitman W."/>
        </authorList>
    </citation>
    <scope>NUCLEOTIDE SEQUENCE [LARGE SCALE GENOMIC DNA]</scope>
    <source>
        <strain evidence="3 4">KCTC 19046</strain>
    </source>
</reference>
<sequence length="329" mass="35698">MSIARSVALLTALAVSTAPPPPTPPLSPSTTSGYSGYVDDENNSAHVRAHGAAQNPATSGQDDGPRDRYFRTDLTTCNLAATWDGVDLATTLDTCPDEALELTIQGAPCTDEEYELADLWVERVRDDGTYTDPEHLSGRECITPTDLAPHARHEFATMHIPTPEATLQAREPLLAGVHYPAYATTQPQIVDVTLLDVPVQIRADPVEYTWNFDDPHTPGGATLTTTDPGQPWTDGAPTPDHTWIGHTYTHLGHPDTHPGTHRDEAGNWYRQGVTTTLTTTWQGHFRITGTSTWTTIDGTITTTSTTDPVTLTEARARLVCDDTHGHTTC</sequence>
<keyword evidence="4" id="KW-1185">Reference proteome</keyword>
<dbReference type="Proteomes" id="UP000757540">
    <property type="component" value="Unassembled WGS sequence"/>
</dbReference>
<comment type="caution">
    <text evidence="3">The sequence shown here is derived from an EMBL/GenBank/DDBJ whole genome shotgun (WGS) entry which is preliminary data.</text>
</comment>
<feature type="signal peptide" evidence="2">
    <location>
        <begin position="1"/>
        <end position="17"/>
    </location>
</feature>
<evidence type="ECO:0000256" key="1">
    <source>
        <dbReference type="SAM" id="MobiDB-lite"/>
    </source>
</evidence>
<feature type="chain" id="PRO_5045971842" description="PKD domain-containing protein" evidence="2">
    <location>
        <begin position="18"/>
        <end position="329"/>
    </location>
</feature>
<evidence type="ECO:0000313" key="3">
    <source>
        <dbReference type="EMBL" id="NOV98881.1"/>
    </source>
</evidence>
<organism evidence="3 4">
    <name type="scientific">Isoptericola halotolerans</name>
    <dbReference type="NCBI Taxonomy" id="300560"/>
    <lineage>
        <taxon>Bacteria</taxon>
        <taxon>Bacillati</taxon>
        <taxon>Actinomycetota</taxon>
        <taxon>Actinomycetes</taxon>
        <taxon>Micrococcales</taxon>
        <taxon>Promicromonosporaceae</taxon>
        <taxon>Isoptericola</taxon>
    </lineage>
</organism>
<evidence type="ECO:0008006" key="5">
    <source>
        <dbReference type="Google" id="ProtNLM"/>
    </source>
</evidence>
<dbReference type="RefSeq" id="WP_171785081.1">
    <property type="nucleotide sequence ID" value="NZ_BAAAML010000004.1"/>
</dbReference>
<feature type="region of interest" description="Disordered" evidence="1">
    <location>
        <begin position="15"/>
        <end position="44"/>
    </location>
</feature>